<evidence type="ECO:0000313" key="5">
    <source>
        <dbReference type="EMBL" id="KKN98770.1"/>
    </source>
</evidence>
<gene>
    <name evidence="5" type="ORF">LCGC14_0144500</name>
</gene>
<dbReference type="Pfam" id="PF01451">
    <property type="entry name" value="LMWPc"/>
    <property type="match status" value="1"/>
</dbReference>
<dbReference type="PANTHER" id="PTHR11717:SF31">
    <property type="entry name" value="LOW MOLECULAR WEIGHT PROTEIN-TYROSINE-PHOSPHATASE ETP-RELATED"/>
    <property type="match status" value="1"/>
</dbReference>
<dbReference type="AlphaFoldDB" id="A0A0F9V0N3"/>
<dbReference type="PANTHER" id="PTHR11717">
    <property type="entry name" value="LOW MOLECULAR WEIGHT PROTEIN TYROSINE PHOSPHATASE"/>
    <property type="match status" value="1"/>
</dbReference>
<protein>
    <recommendedName>
        <fullName evidence="4">Phosphotyrosine protein phosphatase I domain-containing protein</fullName>
    </recommendedName>
</protein>
<proteinExistence type="inferred from homology"/>
<keyword evidence="2" id="KW-0378">Hydrolase</keyword>
<keyword evidence="3" id="KW-0904">Protein phosphatase</keyword>
<organism evidence="5">
    <name type="scientific">marine sediment metagenome</name>
    <dbReference type="NCBI Taxonomy" id="412755"/>
    <lineage>
        <taxon>unclassified sequences</taxon>
        <taxon>metagenomes</taxon>
        <taxon>ecological metagenomes</taxon>
    </lineage>
</organism>
<evidence type="ECO:0000256" key="2">
    <source>
        <dbReference type="ARBA" id="ARBA00022801"/>
    </source>
</evidence>
<comment type="similarity">
    <text evidence="1">Belongs to the low molecular weight phosphotyrosine protein phosphatase family.</text>
</comment>
<sequence>MFKSILIVCVGNICRSPTAEAILKNKLEGMNIDISSAGLGALVGKPVDPTAVKVMAEAGLSLPEHKARQITPEMIREADLILAMENRHLQSIHSLAPEARGKTFLFGRWLNGCEAPDPYRQSQPAFVHVYSILDKSANAWLPYLKK</sequence>
<dbReference type="InterPro" id="IPR023485">
    <property type="entry name" value="Ptyr_pPase"/>
</dbReference>
<dbReference type="EMBL" id="LAZR01000050">
    <property type="protein sequence ID" value="KKN98770.1"/>
    <property type="molecule type" value="Genomic_DNA"/>
</dbReference>
<dbReference type="Gene3D" id="3.40.50.2300">
    <property type="match status" value="1"/>
</dbReference>
<dbReference type="InterPro" id="IPR017867">
    <property type="entry name" value="Tyr_phospatase_low_mol_wt"/>
</dbReference>
<reference evidence="5" key="1">
    <citation type="journal article" date="2015" name="Nature">
        <title>Complex archaea that bridge the gap between prokaryotes and eukaryotes.</title>
        <authorList>
            <person name="Spang A."/>
            <person name="Saw J.H."/>
            <person name="Jorgensen S.L."/>
            <person name="Zaremba-Niedzwiedzka K."/>
            <person name="Martijn J."/>
            <person name="Lind A.E."/>
            <person name="van Eijk R."/>
            <person name="Schleper C."/>
            <person name="Guy L."/>
            <person name="Ettema T.J."/>
        </authorList>
    </citation>
    <scope>NUCLEOTIDE SEQUENCE</scope>
</reference>
<accession>A0A0F9V0N3</accession>
<evidence type="ECO:0000259" key="4">
    <source>
        <dbReference type="SMART" id="SM00226"/>
    </source>
</evidence>
<dbReference type="CDD" id="cd16343">
    <property type="entry name" value="LMWPTP"/>
    <property type="match status" value="1"/>
</dbReference>
<dbReference type="PRINTS" id="PR00719">
    <property type="entry name" value="LMWPTPASE"/>
</dbReference>
<dbReference type="InterPro" id="IPR036196">
    <property type="entry name" value="Ptyr_pPase_sf"/>
</dbReference>
<name>A0A0F9V0N3_9ZZZZ</name>
<evidence type="ECO:0000256" key="3">
    <source>
        <dbReference type="ARBA" id="ARBA00022912"/>
    </source>
</evidence>
<comment type="caution">
    <text evidence="5">The sequence shown here is derived from an EMBL/GenBank/DDBJ whole genome shotgun (WGS) entry which is preliminary data.</text>
</comment>
<dbReference type="SUPFAM" id="SSF52788">
    <property type="entry name" value="Phosphotyrosine protein phosphatases I"/>
    <property type="match status" value="1"/>
</dbReference>
<dbReference type="SMART" id="SM00226">
    <property type="entry name" value="LMWPc"/>
    <property type="match status" value="1"/>
</dbReference>
<dbReference type="GO" id="GO:0004725">
    <property type="term" value="F:protein tyrosine phosphatase activity"/>
    <property type="evidence" value="ECO:0007669"/>
    <property type="project" value="InterPro"/>
</dbReference>
<feature type="domain" description="Phosphotyrosine protein phosphatase I" evidence="4">
    <location>
        <begin position="3"/>
        <end position="143"/>
    </location>
</feature>
<dbReference type="InterPro" id="IPR050438">
    <property type="entry name" value="LMW_PTPase"/>
</dbReference>
<evidence type="ECO:0000256" key="1">
    <source>
        <dbReference type="ARBA" id="ARBA00011063"/>
    </source>
</evidence>